<reference evidence="2" key="2">
    <citation type="submission" date="2024-04" db="EMBL/GenBank/DDBJ databases">
        <authorList>
            <person name="Chen Y."/>
            <person name="Shah S."/>
            <person name="Dougan E. K."/>
            <person name="Thang M."/>
            <person name="Chan C."/>
        </authorList>
    </citation>
    <scope>NUCLEOTIDE SEQUENCE [LARGE SCALE GENOMIC DNA]</scope>
</reference>
<organism evidence="1">
    <name type="scientific">Cladocopium goreaui</name>
    <dbReference type="NCBI Taxonomy" id="2562237"/>
    <lineage>
        <taxon>Eukaryota</taxon>
        <taxon>Sar</taxon>
        <taxon>Alveolata</taxon>
        <taxon>Dinophyceae</taxon>
        <taxon>Suessiales</taxon>
        <taxon>Symbiodiniaceae</taxon>
        <taxon>Cladocopium</taxon>
    </lineage>
</organism>
<accession>A0A9P1FTZ4</accession>
<evidence type="ECO:0000313" key="1">
    <source>
        <dbReference type="EMBL" id="CAI3989509.1"/>
    </source>
</evidence>
<keyword evidence="3" id="KW-1185">Reference proteome</keyword>
<dbReference type="EMBL" id="CAMXCT030001378">
    <property type="protein sequence ID" value="CAL4776821.1"/>
    <property type="molecule type" value="Genomic_DNA"/>
</dbReference>
<dbReference type="AlphaFoldDB" id="A0A9P1FTZ4"/>
<comment type="caution">
    <text evidence="1">The sequence shown here is derived from an EMBL/GenBank/DDBJ whole genome shotgun (WGS) entry which is preliminary data.</text>
</comment>
<protein>
    <submittedName>
        <fullName evidence="1">Uncharacterized protein</fullName>
    </submittedName>
</protein>
<name>A0A9P1FTZ4_9DINO</name>
<sequence>MEVEEAAEPEGEVENSVWLRARRKRWADETDTGEEESEGKVKRELLLTDLPNFLCEELENVMVPSILVDLLRHDESARKIHSRSICISIQPSQGGRSCPEQITAEVAFGKQTCTVPQNGDSKRVTIPEKDLAWLSKEHIVEAYEDGAILGKRVEHHVEHIETSQQKSFYSYSEASRRDDGRVVGIRIMIEGHYEMSAHMELKSSSLVWAFALQGERAAYQSVLPAMSTTTAIAAEADSVPVTSEGYHFDCEEPTFHARTTQINTWKVRQLELKGGYECRARRDEKVQTQQQLLPEQPPLYAAPAVLKCCAEIGLEVDLLIGHSHGSLVVNSLASLFKRLGQECSVIFLDPRTTENQLWSLPMSTAYTSVQNALPSQPLEASETSAERQLTAEGRLKYPQFQCQRRKLAFLIKPKRGCSCGEDKVLCHALLWQDDSAGKLPQTQVSMRYAAPAVLKCCAEIGLEVDLLIGHSHGSLVVNSLASLFKRLGQECSVIFLDPRTTENRLWSLPMSTAYTSVQNVSYPLFRLSGEVSFSAPFVVPHPLFKEAFKEAERLYQEGIRIAPKTAVWSDALIAHMKDANHAGVPKFYDISTQIQQMQRQKALPSQPLEASETSAERQLTAEELWSTCSHGNDAFGGYCLQKDDIFFSPSASYNAGYHFDCEEPTFHARTIQINTWKVRQLELKGGYDMSAVSMRYAAPAVLKCCAEIGLEVDLLIGHSHGSLVVNSLASLFKRLGQECSVIFLDPRTTENQLWSLPMSTAYTSVQNVSYPLFRLSGEVSFSAPFVVPHPLFKEAFKEAERLYQEGIRIAPGTAVWSDALIAHMKDANHAGVPEFYDISTQIQQMQRQKDAGLVTPAQ</sequence>
<gene>
    <name evidence="1" type="ORF">C1SCF055_LOCUS16579</name>
</gene>
<reference evidence="1" key="1">
    <citation type="submission" date="2022-10" db="EMBL/GenBank/DDBJ databases">
        <authorList>
            <person name="Chen Y."/>
            <person name="Dougan E. K."/>
            <person name="Chan C."/>
            <person name="Rhodes N."/>
            <person name="Thang M."/>
        </authorList>
    </citation>
    <scope>NUCLEOTIDE SEQUENCE</scope>
</reference>
<proteinExistence type="predicted"/>
<evidence type="ECO:0000313" key="3">
    <source>
        <dbReference type="Proteomes" id="UP001152797"/>
    </source>
</evidence>
<dbReference type="EMBL" id="CAMXCT020001378">
    <property type="protein sequence ID" value="CAL1142884.1"/>
    <property type="molecule type" value="Genomic_DNA"/>
</dbReference>
<dbReference type="EMBL" id="CAMXCT010001378">
    <property type="protein sequence ID" value="CAI3989509.1"/>
    <property type="molecule type" value="Genomic_DNA"/>
</dbReference>
<dbReference type="Proteomes" id="UP001152797">
    <property type="component" value="Unassembled WGS sequence"/>
</dbReference>
<evidence type="ECO:0000313" key="2">
    <source>
        <dbReference type="EMBL" id="CAL1142884.1"/>
    </source>
</evidence>